<sequence>MAKQTKTFVPGTLAVRVQSVEERQIEERQSLNRARDADERARLEALCVPAGDMGARITGKVESRYSVSWAIELTACAVVRLDAGLSDDEAGASPDWDQVWQSHLDVMRAMLILRKIVAHDASGARVSLGVWHPGPITDLMIARSSFEKFAGVLGLEFEETAPKDLRRDQKENLLDIIGALHQLLTTSSEPRAVRNIAGLVQRMIKNRNERFASDKSRRNADDVSRRNISDKTVRDYLTDARERGFDTATGIPDADANTGNV</sequence>
<reference evidence="1 2" key="1">
    <citation type="submission" date="2019-09" db="EMBL/GenBank/DDBJ databases">
        <authorList>
            <person name="Depoorter E."/>
        </authorList>
    </citation>
    <scope>NUCLEOTIDE SEQUENCE [LARGE SCALE GENOMIC DNA]</scope>
    <source>
        <strain evidence="1">LMG 23254</strain>
    </source>
</reference>
<dbReference type="Proteomes" id="UP000494218">
    <property type="component" value="Unassembled WGS sequence"/>
</dbReference>
<accession>A0A6P2MD69</accession>
<dbReference type="EMBL" id="CABVPW010000018">
    <property type="protein sequence ID" value="VWB81339.1"/>
    <property type="molecule type" value="Genomic_DNA"/>
</dbReference>
<evidence type="ECO:0000313" key="2">
    <source>
        <dbReference type="Proteomes" id="UP000494218"/>
    </source>
</evidence>
<gene>
    <name evidence="1" type="ORF">BLA23254_03834</name>
</gene>
<proteinExistence type="predicted"/>
<dbReference type="RefSeq" id="WP_175032611.1">
    <property type="nucleotide sequence ID" value="NZ_CABVPW010000018.1"/>
</dbReference>
<dbReference type="AlphaFoldDB" id="A0A6P2MD69"/>
<organism evidence="1 2">
    <name type="scientific">Burkholderia lata (strain ATCC 17760 / DSM 23089 / LMG 22485 / NCIMB 9086 / R18194 / 383)</name>
    <dbReference type="NCBI Taxonomy" id="482957"/>
    <lineage>
        <taxon>Bacteria</taxon>
        <taxon>Pseudomonadati</taxon>
        <taxon>Pseudomonadota</taxon>
        <taxon>Betaproteobacteria</taxon>
        <taxon>Burkholderiales</taxon>
        <taxon>Burkholderiaceae</taxon>
        <taxon>Burkholderia</taxon>
        <taxon>Burkholderia cepacia complex</taxon>
    </lineage>
</organism>
<protein>
    <submittedName>
        <fullName evidence="1">Uncharacterized protein</fullName>
    </submittedName>
</protein>
<name>A0A6P2MD69_BURL3</name>
<evidence type="ECO:0000313" key="1">
    <source>
        <dbReference type="EMBL" id="VWB81339.1"/>
    </source>
</evidence>